<organism evidence="3 4">
    <name type="scientific">Corynebacterium kalidii</name>
    <dbReference type="NCBI Taxonomy" id="2931982"/>
    <lineage>
        <taxon>Bacteria</taxon>
        <taxon>Bacillati</taxon>
        <taxon>Actinomycetota</taxon>
        <taxon>Actinomycetes</taxon>
        <taxon>Mycobacteriales</taxon>
        <taxon>Corynebacteriaceae</taxon>
        <taxon>Corynebacterium</taxon>
    </lineage>
</organism>
<name>A0A9X1WEL8_9CORY</name>
<dbReference type="PRINTS" id="PR00080">
    <property type="entry name" value="SDRFAMILY"/>
</dbReference>
<gene>
    <name evidence="3" type="ORF">MUN33_02550</name>
</gene>
<evidence type="ECO:0000256" key="2">
    <source>
        <dbReference type="ARBA" id="ARBA00023002"/>
    </source>
</evidence>
<dbReference type="FunFam" id="3.40.50.720:FF:000084">
    <property type="entry name" value="Short-chain dehydrogenase reductase"/>
    <property type="match status" value="1"/>
</dbReference>
<dbReference type="InterPro" id="IPR020904">
    <property type="entry name" value="Sc_DH/Rdtase_CS"/>
</dbReference>
<dbReference type="Gene3D" id="3.40.50.720">
    <property type="entry name" value="NAD(P)-binding Rossmann-like Domain"/>
    <property type="match status" value="1"/>
</dbReference>
<dbReference type="NCBIfam" id="NF005559">
    <property type="entry name" value="PRK07231.1"/>
    <property type="match status" value="1"/>
</dbReference>
<keyword evidence="2" id="KW-0560">Oxidoreductase</keyword>
<evidence type="ECO:0000313" key="4">
    <source>
        <dbReference type="Proteomes" id="UP001139207"/>
    </source>
</evidence>
<dbReference type="PROSITE" id="PS00061">
    <property type="entry name" value="ADH_SHORT"/>
    <property type="match status" value="1"/>
</dbReference>
<dbReference type="InterPro" id="IPR002347">
    <property type="entry name" value="SDR_fam"/>
</dbReference>
<accession>A0A9X1WEL8</accession>
<proteinExistence type="inferred from homology"/>
<dbReference type="SUPFAM" id="SSF51735">
    <property type="entry name" value="NAD(P)-binding Rossmann-fold domains"/>
    <property type="match status" value="1"/>
</dbReference>
<dbReference type="Pfam" id="PF13561">
    <property type="entry name" value="adh_short_C2"/>
    <property type="match status" value="1"/>
</dbReference>
<comment type="caution">
    <text evidence="3">The sequence shown here is derived from an EMBL/GenBank/DDBJ whole genome shotgun (WGS) entry which is preliminary data.</text>
</comment>
<comment type="similarity">
    <text evidence="1">Belongs to the short-chain dehydrogenases/reductases (SDR) family.</text>
</comment>
<dbReference type="RefSeq" id="WP_244803343.1">
    <property type="nucleotide sequence ID" value="NZ_JALIEA010000010.1"/>
</dbReference>
<dbReference type="PANTHER" id="PTHR24321:SF8">
    <property type="entry name" value="ESTRADIOL 17-BETA-DEHYDROGENASE 8-RELATED"/>
    <property type="match status" value="1"/>
</dbReference>
<dbReference type="EMBL" id="JALIEA010000010">
    <property type="protein sequence ID" value="MCJ7857599.1"/>
    <property type="molecule type" value="Genomic_DNA"/>
</dbReference>
<dbReference type="PANTHER" id="PTHR24321">
    <property type="entry name" value="DEHYDROGENASES, SHORT CHAIN"/>
    <property type="match status" value="1"/>
</dbReference>
<evidence type="ECO:0000256" key="1">
    <source>
        <dbReference type="ARBA" id="ARBA00006484"/>
    </source>
</evidence>
<sequence length="259" mass="26104">MSAQDATTPQDFAGRVALVTGAGSGIGAAVASDLAGRGAKVVVADINLEGAQEVVDRITAAGGTATALRSDASSATDAERAVAVAVETYGKLNYAVNNAGVTGASSPVGELDTDDWDTVIGINLNGVLYGMRYQIPAMLEAGAGESAIVNMASIHGAVAAPNSAAYTAAKHGVVGLTKNAAAEYGPAGLRVNAVGPAYIDTPLLAHVPDEVKQGLVARHPLGRLGRAEEIAPFVRFLLSDEASFVTGSYHLVDGGYTAV</sequence>
<reference evidence="3" key="1">
    <citation type="submission" date="2022-04" db="EMBL/GenBank/DDBJ databases">
        <title>Corynebacterium kalidii LD5P10.</title>
        <authorList>
            <person name="Sun J.Q."/>
        </authorList>
    </citation>
    <scope>NUCLEOTIDE SEQUENCE</scope>
    <source>
        <strain evidence="3">LD5P10</strain>
    </source>
</reference>
<dbReference type="Proteomes" id="UP001139207">
    <property type="component" value="Unassembled WGS sequence"/>
</dbReference>
<evidence type="ECO:0000313" key="3">
    <source>
        <dbReference type="EMBL" id="MCJ7857599.1"/>
    </source>
</evidence>
<dbReference type="GO" id="GO:0016491">
    <property type="term" value="F:oxidoreductase activity"/>
    <property type="evidence" value="ECO:0007669"/>
    <property type="project" value="UniProtKB-KW"/>
</dbReference>
<dbReference type="PRINTS" id="PR00081">
    <property type="entry name" value="GDHRDH"/>
</dbReference>
<keyword evidence="4" id="KW-1185">Reference proteome</keyword>
<dbReference type="InterPro" id="IPR036291">
    <property type="entry name" value="NAD(P)-bd_dom_sf"/>
</dbReference>
<protein>
    <submittedName>
        <fullName evidence="3">SDR family oxidoreductase</fullName>
    </submittedName>
</protein>
<dbReference type="AlphaFoldDB" id="A0A9X1WEL8"/>